<dbReference type="Proteomes" id="UP000024635">
    <property type="component" value="Unassembled WGS sequence"/>
</dbReference>
<name>A0A016UZ92_9BILA</name>
<dbReference type="AlphaFoldDB" id="A0A016UZ92"/>
<proteinExistence type="predicted"/>
<evidence type="ECO:0000313" key="1">
    <source>
        <dbReference type="EMBL" id="EYC20744.1"/>
    </source>
</evidence>
<accession>A0A016UZ92</accession>
<evidence type="ECO:0000313" key="2">
    <source>
        <dbReference type="Proteomes" id="UP000024635"/>
    </source>
</evidence>
<reference evidence="2" key="1">
    <citation type="journal article" date="2015" name="Nat. Genet.">
        <title>The genome and transcriptome of the zoonotic hookworm Ancylostoma ceylanicum identify infection-specific gene families.</title>
        <authorList>
            <person name="Schwarz E.M."/>
            <person name="Hu Y."/>
            <person name="Antoshechkin I."/>
            <person name="Miller M.M."/>
            <person name="Sternberg P.W."/>
            <person name="Aroian R.V."/>
        </authorList>
    </citation>
    <scope>NUCLEOTIDE SEQUENCE</scope>
    <source>
        <strain evidence="2">HY135</strain>
    </source>
</reference>
<keyword evidence="2" id="KW-1185">Reference proteome</keyword>
<organism evidence="1 2">
    <name type="scientific">Ancylostoma ceylanicum</name>
    <dbReference type="NCBI Taxonomy" id="53326"/>
    <lineage>
        <taxon>Eukaryota</taxon>
        <taxon>Metazoa</taxon>
        <taxon>Ecdysozoa</taxon>
        <taxon>Nematoda</taxon>
        <taxon>Chromadorea</taxon>
        <taxon>Rhabditida</taxon>
        <taxon>Rhabditina</taxon>
        <taxon>Rhabditomorpha</taxon>
        <taxon>Strongyloidea</taxon>
        <taxon>Ancylostomatidae</taxon>
        <taxon>Ancylostomatinae</taxon>
        <taxon>Ancylostoma</taxon>
    </lineage>
</organism>
<protein>
    <submittedName>
        <fullName evidence="1">Uncharacterized protein</fullName>
    </submittedName>
</protein>
<gene>
    <name evidence="1" type="primary">Acey_s0021.g399</name>
    <name evidence="1" type="ORF">Y032_0021g399</name>
</gene>
<sequence length="100" mass="10813">MGLQAGCGCLLQPAAEDSSAMPQQTTRVPAPWASGRIRAASNSNVSRVAFKVQCDFLKYHLHLMSEATTSSQGPVSLFLSLLSDDELLLYQIWTADLADL</sequence>
<dbReference type="EMBL" id="JARK01001357">
    <property type="protein sequence ID" value="EYC20744.1"/>
    <property type="molecule type" value="Genomic_DNA"/>
</dbReference>
<comment type="caution">
    <text evidence="1">The sequence shown here is derived from an EMBL/GenBank/DDBJ whole genome shotgun (WGS) entry which is preliminary data.</text>
</comment>